<keyword evidence="3" id="KW-1185">Reference proteome</keyword>
<dbReference type="EMBL" id="JARKNE010000009">
    <property type="protein sequence ID" value="KAK5803785.1"/>
    <property type="molecule type" value="Genomic_DNA"/>
</dbReference>
<accession>A0ABR0NQZ5</accession>
<evidence type="ECO:0000313" key="3">
    <source>
        <dbReference type="Proteomes" id="UP001358586"/>
    </source>
</evidence>
<evidence type="ECO:0000313" key="2">
    <source>
        <dbReference type="EMBL" id="KAK5803785.1"/>
    </source>
</evidence>
<dbReference type="Proteomes" id="UP001358586">
    <property type="component" value="Chromosome 9"/>
</dbReference>
<comment type="caution">
    <text evidence="2">The sequence shown here is derived from an EMBL/GenBank/DDBJ whole genome shotgun (WGS) entry which is preliminary data.</text>
</comment>
<organism evidence="2 3">
    <name type="scientific">Gossypium arboreum</name>
    <name type="common">Tree cotton</name>
    <name type="synonym">Gossypium nanking</name>
    <dbReference type="NCBI Taxonomy" id="29729"/>
    <lineage>
        <taxon>Eukaryota</taxon>
        <taxon>Viridiplantae</taxon>
        <taxon>Streptophyta</taxon>
        <taxon>Embryophyta</taxon>
        <taxon>Tracheophyta</taxon>
        <taxon>Spermatophyta</taxon>
        <taxon>Magnoliopsida</taxon>
        <taxon>eudicotyledons</taxon>
        <taxon>Gunneridae</taxon>
        <taxon>Pentapetalae</taxon>
        <taxon>rosids</taxon>
        <taxon>malvids</taxon>
        <taxon>Malvales</taxon>
        <taxon>Malvaceae</taxon>
        <taxon>Malvoideae</taxon>
        <taxon>Gossypium</taxon>
    </lineage>
</organism>
<reference evidence="2 3" key="1">
    <citation type="submission" date="2023-03" db="EMBL/GenBank/DDBJ databases">
        <title>WGS of Gossypium arboreum.</title>
        <authorList>
            <person name="Yu D."/>
        </authorList>
    </citation>
    <scope>NUCLEOTIDE SEQUENCE [LARGE SCALE GENOMIC DNA]</scope>
    <source>
        <tissue evidence="2">Leaf</tissue>
    </source>
</reference>
<protein>
    <submittedName>
        <fullName evidence="2">Uncharacterized protein</fullName>
    </submittedName>
</protein>
<feature type="region of interest" description="Disordered" evidence="1">
    <location>
        <begin position="86"/>
        <end position="124"/>
    </location>
</feature>
<evidence type="ECO:0000256" key="1">
    <source>
        <dbReference type="SAM" id="MobiDB-lite"/>
    </source>
</evidence>
<name>A0ABR0NQZ5_GOSAR</name>
<feature type="compositionally biased region" description="Acidic residues" evidence="1">
    <location>
        <begin position="93"/>
        <end position="117"/>
    </location>
</feature>
<proteinExistence type="predicted"/>
<sequence>MRRCIFGDTFVPSILHPDDDINADTNADVSTNNNDFWILCVTGLCDTVHLSIDSVANTPMLLFYQGGLSSQLPYCRMEEIRWMTRMAPHSTTEEGDVVEDNGRGEDEDNEDDEEEEPTPQLVRKNPTRNCQLSFCCTHSVLQCQ</sequence>
<gene>
    <name evidence="2" type="ORF">PVK06_031434</name>
</gene>